<evidence type="ECO:0000256" key="6">
    <source>
        <dbReference type="ARBA" id="ARBA00025737"/>
    </source>
</evidence>
<dbReference type="EMBL" id="JACHXI010000003">
    <property type="protein sequence ID" value="MBB3102561.1"/>
    <property type="molecule type" value="Genomic_DNA"/>
</dbReference>
<keyword evidence="3" id="KW-0479">Metal-binding</keyword>
<evidence type="ECO:0000259" key="8">
    <source>
        <dbReference type="Pfam" id="PF20628"/>
    </source>
</evidence>
<evidence type="ECO:0000256" key="5">
    <source>
        <dbReference type="ARBA" id="ARBA00023004"/>
    </source>
</evidence>
<keyword evidence="2 9" id="KW-0575">Peroxidase</keyword>
<dbReference type="InterPro" id="IPR011008">
    <property type="entry name" value="Dimeric_a/b-barrel"/>
</dbReference>
<organism evidence="9 10">
    <name type="scientific">Azomonas macrocytogenes</name>
    <name type="common">Azotobacter macrocytogenes</name>
    <dbReference type="NCBI Taxonomy" id="69962"/>
    <lineage>
        <taxon>Bacteria</taxon>
        <taxon>Pseudomonadati</taxon>
        <taxon>Pseudomonadota</taxon>
        <taxon>Gammaproteobacteria</taxon>
        <taxon>Pseudomonadales</taxon>
        <taxon>Pseudomonadaceae</taxon>
        <taxon>Azomonas</taxon>
    </lineage>
</organism>
<dbReference type="InterPro" id="IPR048328">
    <property type="entry name" value="Dyp_perox_C"/>
</dbReference>
<evidence type="ECO:0000256" key="3">
    <source>
        <dbReference type="ARBA" id="ARBA00022723"/>
    </source>
</evidence>
<proteinExistence type="inferred from homology"/>
<dbReference type="GO" id="GO:0004601">
    <property type="term" value="F:peroxidase activity"/>
    <property type="evidence" value="ECO:0007669"/>
    <property type="project" value="UniProtKB-KW"/>
</dbReference>
<dbReference type="Proteomes" id="UP000549250">
    <property type="component" value="Unassembled WGS sequence"/>
</dbReference>
<dbReference type="AlphaFoldDB" id="A0A839SYZ3"/>
<dbReference type="NCBIfam" id="TIGR01413">
    <property type="entry name" value="Dyp_perox_fam"/>
    <property type="match status" value="1"/>
</dbReference>
<protein>
    <submittedName>
        <fullName evidence="9">Putative iron-dependent peroxidase</fullName>
    </submittedName>
</protein>
<accession>A0A839SYZ3</accession>
<sequence length="321" mass="35038">MTKFAPMTNDIPDPQPVCNPITSSAIFIVATLTPGSDPTDKVRAWCADVAALTRSIGKRVPSGNLSCVCGFGSSAWDTLFGSPRPASLHPFREFAAEGRRAVATPGDILLHIRADQMDLCFELATHLLSSLGDAISVVDEVQGFRYFDMRSMIGFVDGSENPTDREAIDFTIIGDEDPSFAGGSYVLVQKYLHNMAAWNELSVEAQERIIGRKKLSNIELDESVKPTYSHSALTTIAKDGQEVKILRDNMPFGRPGAGEFGTYFIGYARSPEPIEQMLENMFIGRPPGNYDKLLDFSTAVTGSLFFVPSADLLEALADRKP</sequence>
<dbReference type="Pfam" id="PF20628">
    <property type="entry name" value="Dyp_perox_C"/>
    <property type="match status" value="1"/>
</dbReference>
<comment type="similarity">
    <text evidence="6">Belongs to the DyP-type peroxidase family.</text>
</comment>
<dbReference type="GO" id="GO:0005829">
    <property type="term" value="C:cytosol"/>
    <property type="evidence" value="ECO:0007669"/>
    <property type="project" value="TreeGrafter"/>
</dbReference>
<feature type="domain" description="Dyp-type peroxidase C-terminal" evidence="8">
    <location>
        <begin position="149"/>
        <end position="311"/>
    </location>
</feature>
<evidence type="ECO:0000256" key="2">
    <source>
        <dbReference type="ARBA" id="ARBA00022559"/>
    </source>
</evidence>
<feature type="domain" description="Dyp-type peroxidase N-terminal" evidence="7">
    <location>
        <begin position="15"/>
        <end position="145"/>
    </location>
</feature>
<keyword evidence="10" id="KW-1185">Reference proteome</keyword>
<comment type="cofactor">
    <cofactor evidence="1">
        <name>heme b</name>
        <dbReference type="ChEBI" id="CHEBI:60344"/>
    </cofactor>
</comment>
<dbReference type="GO" id="GO:0020037">
    <property type="term" value="F:heme binding"/>
    <property type="evidence" value="ECO:0007669"/>
    <property type="project" value="InterPro"/>
</dbReference>
<dbReference type="RefSeq" id="WP_183165547.1">
    <property type="nucleotide sequence ID" value="NZ_JACHXI010000003.1"/>
</dbReference>
<name>A0A839SYZ3_AZOMA</name>
<dbReference type="GO" id="GO:0046872">
    <property type="term" value="F:metal ion binding"/>
    <property type="evidence" value="ECO:0007669"/>
    <property type="project" value="UniProtKB-KW"/>
</dbReference>
<dbReference type="PROSITE" id="PS51404">
    <property type="entry name" value="DYP_PEROXIDASE"/>
    <property type="match status" value="1"/>
</dbReference>
<keyword evidence="5" id="KW-0408">Iron</keyword>
<dbReference type="PANTHER" id="PTHR30521:SF0">
    <property type="entry name" value="DYP-TYPE PEROXIDASE FAMILY PROTEIN"/>
    <property type="match status" value="1"/>
</dbReference>
<evidence type="ECO:0000313" key="9">
    <source>
        <dbReference type="EMBL" id="MBB3102561.1"/>
    </source>
</evidence>
<reference evidence="9 10" key="1">
    <citation type="submission" date="2020-08" db="EMBL/GenBank/DDBJ databases">
        <title>Genomic Encyclopedia of Type Strains, Phase III (KMG-III): the genomes of soil and plant-associated and newly described type strains.</title>
        <authorList>
            <person name="Whitman W."/>
        </authorList>
    </citation>
    <scope>NUCLEOTIDE SEQUENCE [LARGE SCALE GENOMIC DNA]</scope>
    <source>
        <strain evidence="9 10">CECT 4462</strain>
    </source>
</reference>
<comment type="caution">
    <text evidence="9">The sequence shown here is derived from an EMBL/GenBank/DDBJ whole genome shotgun (WGS) entry which is preliminary data.</text>
</comment>
<keyword evidence="4" id="KW-0560">Oxidoreductase</keyword>
<evidence type="ECO:0000256" key="1">
    <source>
        <dbReference type="ARBA" id="ARBA00001970"/>
    </source>
</evidence>
<dbReference type="Pfam" id="PF04261">
    <property type="entry name" value="Dyp_perox_N"/>
    <property type="match status" value="1"/>
</dbReference>
<dbReference type="SUPFAM" id="SSF54909">
    <property type="entry name" value="Dimeric alpha+beta barrel"/>
    <property type="match status" value="1"/>
</dbReference>
<evidence type="ECO:0000259" key="7">
    <source>
        <dbReference type="Pfam" id="PF04261"/>
    </source>
</evidence>
<dbReference type="PANTHER" id="PTHR30521">
    <property type="entry name" value="DEFERROCHELATASE/PEROXIDASE"/>
    <property type="match status" value="1"/>
</dbReference>
<evidence type="ECO:0000313" key="10">
    <source>
        <dbReference type="Proteomes" id="UP000549250"/>
    </source>
</evidence>
<dbReference type="InterPro" id="IPR006314">
    <property type="entry name" value="Dyp_peroxidase"/>
</dbReference>
<dbReference type="InterPro" id="IPR048327">
    <property type="entry name" value="Dyp_perox_N"/>
</dbReference>
<gene>
    <name evidence="9" type="ORF">FHR87_000944</name>
</gene>
<evidence type="ECO:0000256" key="4">
    <source>
        <dbReference type="ARBA" id="ARBA00023002"/>
    </source>
</evidence>